<dbReference type="InterPro" id="IPR049517">
    <property type="entry name" value="ACX-like_C"/>
</dbReference>
<dbReference type="SUPFAM" id="SSF53067">
    <property type="entry name" value="Actin-like ATPase domain"/>
    <property type="match status" value="1"/>
</dbReference>
<gene>
    <name evidence="4" type="ORF">OB2597_18866</name>
</gene>
<dbReference type="AlphaFoldDB" id="A3U083"/>
<dbReference type="Pfam" id="PF01968">
    <property type="entry name" value="Hydantoinase_A"/>
    <property type="match status" value="1"/>
</dbReference>
<protein>
    <recommendedName>
        <fullName evidence="6">N-methylhydantoinase A</fullName>
    </recommendedName>
</protein>
<dbReference type="Proteomes" id="UP000004318">
    <property type="component" value="Unassembled WGS sequence"/>
</dbReference>
<dbReference type="GO" id="GO:0006749">
    <property type="term" value="P:glutathione metabolic process"/>
    <property type="evidence" value="ECO:0007669"/>
    <property type="project" value="TreeGrafter"/>
</dbReference>
<feature type="domain" description="Hydantoinase A/oxoprolinase" evidence="1">
    <location>
        <begin position="210"/>
        <end position="495"/>
    </location>
</feature>
<comment type="caution">
    <text evidence="4">The sequence shown here is derived from an EMBL/GenBank/DDBJ whole genome shotgun (WGS) entry which is preliminary data.</text>
</comment>
<dbReference type="GO" id="GO:0017168">
    <property type="term" value="F:5-oxoprolinase (ATP-hydrolyzing) activity"/>
    <property type="evidence" value="ECO:0007669"/>
    <property type="project" value="TreeGrafter"/>
</dbReference>
<dbReference type="RefSeq" id="WP_009803716.1">
    <property type="nucleotide sequence ID" value="NZ_AAMO01000008.1"/>
</dbReference>
<dbReference type="STRING" id="252305.OB2597_18866"/>
<name>A3U083_PSEBH</name>
<dbReference type="EMBL" id="AAMO01000008">
    <property type="protein sequence ID" value="EAQ02174.1"/>
    <property type="molecule type" value="Genomic_DNA"/>
</dbReference>
<evidence type="ECO:0000259" key="3">
    <source>
        <dbReference type="Pfam" id="PF19278"/>
    </source>
</evidence>
<evidence type="ECO:0000313" key="5">
    <source>
        <dbReference type="Proteomes" id="UP000004318"/>
    </source>
</evidence>
<dbReference type="OrthoDB" id="9759608at2"/>
<keyword evidence="5" id="KW-1185">Reference proteome</keyword>
<dbReference type="InterPro" id="IPR008040">
    <property type="entry name" value="Hydant_A_N"/>
</dbReference>
<reference evidence="4 5" key="1">
    <citation type="journal article" date="2010" name="J. Bacteriol.">
        <title>Genome sequences of Oceanicola granulosus HTCC2516(T) and Oceanicola batsensis HTCC2597(TDelta).</title>
        <authorList>
            <person name="Thrash J.C."/>
            <person name="Cho J.C."/>
            <person name="Vergin K.L."/>
            <person name="Giovannoni S.J."/>
        </authorList>
    </citation>
    <scope>NUCLEOTIDE SEQUENCE [LARGE SCALE GENOMIC DNA]</scope>
    <source>
        <strain evidence="5">ATCC BAA-863 / DSM 15984 / KCTC 12145 / HTCC2597</strain>
    </source>
</reference>
<evidence type="ECO:0000259" key="2">
    <source>
        <dbReference type="Pfam" id="PF05378"/>
    </source>
</evidence>
<dbReference type="Pfam" id="PF19278">
    <property type="entry name" value="Hydant_A_C"/>
    <property type="match status" value="1"/>
</dbReference>
<evidence type="ECO:0008006" key="6">
    <source>
        <dbReference type="Google" id="ProtNLM"/>
    </source>
</evidence>
<dbReference type="PANTHER" id="PTHR11365:SF23">
    <property type="entry name" value="HYPOTHETICAL 5-OXOPROLINASE (EUROFUNG)-RELATED"/>
    <property type="match status" value="1"/>
</dbReference>
<sequence length="689" mass="72695">MTESKKLSIGIDVGGTFTDFVAIDGAGRTVIAKSPSTPEDQSVGVLAGLEKLAERMESDLASLLARTERIVHGTTVATNALLERKGALTGMLTTAGHRDIVEMREGLKPDRYNLLMPPPEPLVPRDLRRPVPERIQQDGSVVTPLDEDALRQEIAVLKERGVTSVAICFLHSYRNAAHERRAAELVAEVMPEAYVSVSSTVLPQIKEYERFSTTMVNAYIGPVVRRYMDRLTGRLNGAGYDGPLYIILSHGGITEVADAIALAAGTCLSGPAGGIAGARACAGLLEARNVIPFDMGGTSTEISLITDGEVALTSERGLAGERIALRSYDILSIGAGGGSIAMNRPGTGFTVGPQSAGAVPGPACYGRGGTQATVTDANLVLGYLDATAFAGKGTLDLQAAEAAVGALGAELGLGLPETAAGIHRLINVKMADGIRLMTLRRGVDPRNYALLSFGGAAGLHAVEVAREMGVARVVVPTIASVLSAWGMLASDLRYEMSRSRPMDGQEFADETLRDVFDTLEAQARARMPGVDPASLTVERSAEMRYGEQIFEVDVPLDHIDFGAPGLVDAVTSAFHRRHEELYTFAAPDQEVDLVNARVALVGQVSRGAAAEALAAGASLPAPVGRRRVFTGGRPEEVPLYAMETLAPEHRIQGPALVEAETTTVILHRGDEATVTPQGWLDISVAAKPG</sequence>
<accession>A3U083</accession>
<evidence type="ECO:0000313" key="4">
    <source>
        <dbReference type="EMBL" id="EAQ02174.1"/>
    </source>
</evidence>
<dbReference type="InterPro" id="IPR002821">
    <property type="entry name" value="Hydantoinase_A"/>
</dbReference>
<dbReference type="Gene3D" id="3.30.420.40">
    <property type="match status" value="1"/>
</dbReference>
<dbReference type="InterPro" id="IPR045079">
    <property type="entry name" value="Oxoprolinase-like"/>
</dbReference>
<dbReference type="PANTHER" id="PTHR11365">
    <property type="entry name" value="5-OXOPROLINASE RELATED"/>
    <property type="match status" value="1"/>
</dbReference>
<proteinExistence type="predicted"/>
<feature type="domain" description="Acetophenone carboxylase-like C-terminal" evidence="3">
    <location>
        <begin position="508"/>
        <end position="674"/>
    </location>
</feature>
<organism evidence="4 5">
    <name type="scientific">Pseudooceanicola batsensis (strain ATCC BAA-863 / DSM 15984 / KCTC 12145 / HTCC2597)</name>
    <name type="common">Oceanicola batsensis</name>
    <dbReference type="NCBI Taxonomy" id="252305"/>
    <lineage>
        <taxon>Bacteria</taxon>
        <taxon>Pseudomonadati</taxon>
        <taxon>Pseudomonadota</taxon>
        <taxon>Alphaproteobacteria</taxon>
        <taxon>Rhodobacterales</taxon>
        <taxon>Paracoccaceae</taxon>
        <taxon>Pseudooceanicola</taxon>
    </lineage>
</organism>
<evidence type="ECO:0000259" key="1">
    <source>
        <dbReference type="Pfam" id="PF01968"/>
    </source>
</evidence>
<dbReference type="Pfam" id="PF05378">
    <property type="entry name" value="Hydant_A_N"/>
    <property type="match status" value="1"/>
</dbReference>
<dbReference type="HOGENOM" id="CLU_002157_1_2_5"/>
<dbReference type="GO" id="GO:0005829">
    <property type="term" value="C:cytosol"/>
    <property type="evidence" value="ECO:0007669"/>
    <property type="project" value="TreeGrafter"/>
</dbReference>
<feature type="domain" description="Hydantoinase/oxoprolinase N-terminal" evidence="2">
    <location>
        <begin position="9"/>
        <end position="189"/>
    </location>
</feature>
<dbReference type="InterPro" id="IPR043129">
    <property type="entry name" value="ATPase_NBD"/>
</dbReference>